<dbReference type="OrthoDB" id="335726at2"/>
<dbReference type="PANTHER" id="PTHR44196">
    <property type="entry name" value="DEHYDROGENASE/REDUCTASE SDR FAMILY MEMBER 7B"/>
    <property type="match status" value="1"/>
</dbReference>
<gene>
    <name evidence="4" type="ORF">C41B8_00995</name>
</gene>
<evidence type="ECO:0000313" key="5">
    <source>
        <dbReference type="Proteomes" id="UP000028302"/>
    </source>
</evidence>
<dbReference type="eggNOG" id="COG4221">
    <property type="taxonomic scope" value="Bacteria"/>
</dbReference>
<evidence type="ECO:0000256" key="3">
    <source>
        <dbReference type="RuleBase" id="RU000363"/>
    </source>
</evidence>
<dbReference type="Pfam" id="PF00106">
    <property type="entry name" value="adh_short"/>
    <property type="match status" value="1"/>
</dbReference>
<dbReference type="GO" id="GO:0016020">
    <property type="term" value="C:membrane"/>
    <property type="evidence" value="ECO:0007669"/>
    <property type="project" value="TreeGrafter"/>
</dbReference>
<organism evidence="4 5">
    <name type="scientific">Salinisphaera hydrothermalis (strain C41B8)</name>
    <dbReference type="NCBI Taxonomy" id="1304275"/>
    <lineage>
        <taxon>Bacteria</taxon>
        <taxon>Pseudomonadati</taxon>
        <taxon>Pseudomonadota</taxon>
        <taxon>Gammaproteobacteria</taxon>
        <taxon>Salinisphaerales</taxon>
        <taxon>Salinisphaeraceae</taxon>
        <taxon>Salinisphaera</taxon>
    </lineage>
</organism>
<dbReference type="STRING" id="1304275.C41B8_00995"/>
<keyword evidence="2" id="KW-0560">Oxidoreductase</keyword>
<reference evidence="4 5" key="1">
    <citation type="submission" date="2013-03" db="EMBL/GenBank/DDBJ databases">
        <title>Salinisphaera hydrothermalis C41B8 Genome Sequencing.</title>
        <authorList>
            <person name="Li C."/>
            <person name="Lai Q."/>
            <person name="Shao Z."/>
        </authorList>
    </citation>
    <scope>NUCLEOTIDE SEQUENCE [LARGE SCALE GENOMIC DNA]</scope>
    <source>
        <strain evidence="4 5">C41B8</strain>
    </source>
</reference>
<name>A0A084IRE8_SALHC</name>
<dbReference type="EMBL" id="APNK01000001">
    <property type="protein sequence ID" value="KEZ79282.1"/>
    <property type="molecule type" value="Genomic_DNA"/>
</dbReference>
<dbReference type="RefSeq" id="WP_037332859.1">
    <property type="nucleotide sequence ID" value="NZ_APNK01000001.1"/>
</dbReference>
<dbReference type="InterPro" id="IPR020904">
    <property type="entry name" value="Sc_DH/Rdtase_CS"/>
</dbReference>
<evidence type="ECO:0000313" key="4">
    <source>
        <dbReference type="EMBL" id="KEZ79282.1"/>
    </source>
</evidence>
<protein>
    <submittedName>
        <fullName evidence="4">Short-chain dehydrogenase/reductase SDR</fullName>
    </submittedName>
</protein>
<dbReference type="SUPFAM" id="SSF51735">
    <property type="entry name" value="NAD(P)-binding Rossmann-fold domains"/>
    <property type="match status" value="1"/>
</dbReference>
<dbReference type="PATRIC" id="fig|1304275.5.peg.199"/>
<dbReference type="GO" id="GO:0016491">
    <property type="term" value="F:oxidoreductase activity"/>
    <property type="evidence" value="ECO:0007669"/>
    <property type="project" value="UniProtKB-KW"/>
</dbReference>
<dbReference type="PRINTS" id="PR00081">
    <property type="entry name" value="GDHRDH"/>
</dbReference>
<proteinExistence type="inferred from homology"/>
<dbReference type="AlphaFoldDB" id="A0A084IRE8"/>
<comment type="similarity">
    <text evidence="1 3">Belongs to the short-chain dehydrogenases/reductases (SDR) family.</text>
</comment>
<dbReference type="InterPro" id="IPR036291">
    <property type="entry name" value="NAD(P)-bd_dom_sf"/>
</dbReference>
<dbReference type="Proteomes" id="UP000028302">
    <property type="component" value="Unassembled WGS sequence"/>
</dbReference>
<evidence type="ECO:0000256" key="1">
    <source>
        <dbReference type="ARBA" id="ARBA00006484"/>
    </source>
</evidence>
<dbReference type="PRINTS" id="PR00080">
    <property type="entry name" value="SDRFAMILY"/>
</dbReference>
<evidence type="ECO:0000256" key="2">
    <source>
        <dbReference type="ARBA" id="ARBA00023002"/>
    </source>
</evidence>
<keyword evidence="5" id="KW-1185">Reference proteome</keyword>
<sequence length="249" mass="26201">MPERIAWITGASSGIGAALALELADHGWRVAVSARRSDALAELCARRPEQLVAYALDVTDAAACEDVAGRIAADMGPIDLAVFNAGIGASFDIRHFDAADVNRRMSVNYGGTVNGIGAVLPAMHARGAGRIAMTASVAGYRGLPGAAPYAASKAAMISLAESLHLDLAGSGVDVSVICPGYVTTPLTADNKHPMPFVISAEAAARRIRQGLEAGRFEIAFPRRLVWLLKTFQRLPYAAYFPIIRRVTGA</sequence>
<dbReference type="InterPro" id="IPR002347">
    <property type="entry name" value="SDR_fam"/>
</dbReference>
<dbReference type="Gene3D" id="3.40.50.720">
    <property type="entry name" value="NAD(P)-binding Rossmann-like Domain"/>
    <property type="match status" value="1"/>
</dbReference>
<comment type="caution">
    <text evidence="4">The sequence shown here is derived from an EMBL/GenBank/DDBJ whole genome shotgun (WGS) entry which is preliminary data.</text>
</comment>
<dbReference type="PROSITE" id="PS00061">
    <property type="entry name" value="ADH_SHORT"/>
    <property type="match status" value="1"/>
</dbReference>
<accession>A0A084IRE8</accession>
<dbReference type="PANTHER" id="PTHR44196:SF1">
    <property type="entry name" value="DEHYDROGENASE_REDUCTASE SDR FAMILY MEMBER 7B"/>
    <property type="match status" value="1"/>
</dbReference>